<evidence type="ECO:0000256" key="1">
    <source>
        <dbReference type="SAM" id="MobiDB-lite"/>
    </source>
</evidence>
<dbReference type="Proteomes" id="UP001596408">
    <property type="component" value="Unassembled WGS sequence"/>
</dbReference>
<dbReference type="RefSeq" id="WP_379691887.1">
    <property type="nucleotide sequence ID" value="NZ_JBHSXH010000002.1"/>
</dbReference>
<evidence type="ECO:0000313" key="3">
    <source>
        <dbReference type="Proteomes" id="UP001596408"/>
    </source>
</evidence>
<keyword evidence="3" id="KW-1185">Reference proteome</keyword>
<proteinExistence type="predicted"/>
<dbReference type="EMBL" id="JBHSXH010000002">
    <property type="protein sequence ID" value="MFC6823456.1"/>
    <property type="molecule type" value="Genomic_DNA"/>
</dbReference>
<accession>A0ABD5TS81</accession>
<sequence length="228" mass="24385">MPDTPTNLTEATYAQLRALVETRDDAVGELADTILASRTGEKSDNQQTTPGVDAPEPADSEPENMTDDTTDDETTTESPEMPAEPNPWEEVGPALAHDDVMEARFTLEDVLHDVEATLRAGDAPSADQVNALRDELHALQALTEQTLAVVADDTEPWARGVNPQVSIGTLQDAVSSGCAMANPTDALDDDALAALEAEFDDVEAGLSAGVQLWVGLENPEEMIEEMDR</sequence>
<organism evidence="2 3">
    <name type="scientific">Halopelagius fulvigenes</name>
    <dbReference type="NCBI Taxonomy" id="1198324"/>
    <lineage>
        <taxon>Archaea</taxon>
        <taxon>Methanobacteriati</taxon>
        <taxon>Methanobacteriota</taxon>
        <taxon>Stenosarchaea group</taxon>
        <taxon>Halobacteria</taxon>
        <taxon>Halobacteriales</taxon>
        <taxon>Haloferacaceae</taxon>
    </lineage>
</organism>
<dbReference type="AlphaFoldDB" id="A0ABD5TS81"/>
<gene>
    <name evidence="2" type="ORF">ACFQEV_00330</name>
</gene>
<name>A0ABD5TS81_9EURY</name>
<evidence type="ECO:0000313" key="2">
    <source>
        <dbReference type="EMBL" id="MFC6823456.1"/>
    </source>
</evidence>
<feature type="compositionally biased region" description="Acidic residues" evidence="1">
    <location>
        <begin position="56"/>
        <end position="75"/>
    </location>
</feature>
<reference evidence="2 3" key="1">
    <citation type="journal article" date="2019" name="Int. J. Syst. Evol. Microbiol.">
        <title>The Global Catalogue of Microorganisms (GCM) 10K type strain sequencing project: providing services to taxonomists for standard genome sequencing and annotation.</title>
        <authorList>
            <consortium name="The Broad Institute Genomics Platform"/>
            <consortium name="The Broad Institute Genome Sequencing Center for Infectious Disease"/>
            <person name="Wu L."/>
            <person name="Ma J."/>
        </authorList>
    </citation>
    <scope>NUCLEOTIDE SEQUENCE [LARGE SCALE GENOMIC DNA]</scope>
    <source>
        <strain evidence="2 3">YIM 94188</strain>
    </source>
</reference>
<comment type="caution">
    <text evidence="2">The sequence shown here is derived from an EMBL/GenBank/DDBJ whole genome shotgun (WGS) entry which is preliminary data.</text>
</comment>
<feature type="region of interest" description="Disordered" evidence="1">
    <location>
        <begin position="31"/>
        <end position="91"/>
    </location>
</feature>
<protein>
    <submittedName>
        <fullName evidence="2">Uncharacterized protein</fullName>
    </submittedName>
</protein>